<dbReference type="Ensembl" id="ENSACUT00000001838.1">
    <property type="protein sequence ID" value="ENSACUP00000001723.1"/>
    <property type="gene ID" value="ENSACUG00000001223.1"/>
</dbReference>
<accession>A0A663LQ79</accession>
<dbReference type="InterPro" id="IPR012943">
    <property type="entry name" value="Cnn_1N"/>
</dbReference>
<dbReference type="GO" id="GO:0008017">
    <property type="term" value="F:microtubule binding"/>
    <property type="evidence" value="ECO:0007669"/>
    <property type="project" value="TreeGrafter"/>
</dbReference>
<dbReference type="Pfam" id="PF07989">
    <property type="entry name" value="Cnn_1N"/>
    <property type="match status" value="1"/>
</dbReference>
<dbReference type="InterPro" id="IPR042791">
    <property type="entry name" value="CDK5RAP2"/>
</dbReference>
<feature type="region of interest" description="Disordered" evidence="3">
    <location>
        <begin position="60"/>
        <end position="80"/>
    </location>
</feature>
<feature type="domain" description="Centrosomin N-terminal motif 1" evidence="4">
    <location>
        <begin position="101"/>
        <end position="147"/>
    </location>
</feature>
<dbReference type="GO" id="GO:0000242">
    <property type="term" value="C:pericentriolar material"/>
    <property type="evidence" value="ECO:0007669"/>
    <property type="project" value="TreeGrafter"/>
</dbReference>
<dbReference type="PANTHER" id="PTHR46930">
    <property type="entry name" value="CDK5 REGULATORY SUBUNIT-ASSOCIATED PROTEIN 2"/>
    <property type="match status" value="1"/>
</dbReference>
<dbReference type="GO" id="GO:0001578">
    <property type="term" value="P:microtubule bundle formation"/>
    <property type="evidence" value="ECO:0007669"/>
    <property type="project" value="TreeGrafter"/>
</dbReference>
<name>A0A663LQ79_ATHCN</name>
<evidence type="ECO:0000256" key="3">
    <source>
        <dbReference type="SAM" id="MobiDB-lite"/>
    </source>
</evidence>
<proteinExistence type="predicted"/>
<dbReference type="Proteomes" id="UP000472269">
    <property type="component" value="Unplaced"/>
</dbReference>
<protein>
    <recommendedName>
        <fullName evidence="4">Centrosomin N-terminal motif 1 domain-containing protein</fullName>
    </recommendedName>
</protein>
<dbReference type="GO" id="GO:0005737">
    <property type="term" value="C:cytoplasm"/>
    <property type="evidence" value="ECO:0007669"/>
    <property type="project" value="UniProtKB-SubCell"/>
</dbReference>
<feature type="region of interest" description="Disordered" evidence="3">
    <location>
        <begin position="1"/>
        <end position="24"/>
    </location>
</feature>
<reference evidence="5" key="1">
    <citation type="submission" date="2025-08" db="UniProtKB">
        <authorList>
            <consortium name="Ensembl"/>
        </authorList>
    </citation>
    <scope>IDENTIFICATION</scope>
</reference>
<keyword evidence="6" id="KW-1185">Reference proteome</keyword>
<evidence type="ECO:0000256" key="1">
    <source>
        <dbReference type="ARBA" id="ARBA00004496"/>
    </source>
</evidence>
<dbReference type="AlphaFoldDB" id="A0A663LQ79"/>
<evidence type="ECO:0000259" key="4">
    <source>
        <dbReference type="Pfam" id="PF07989"/>
    </source>
</evidence>
<keyword evidence="2" id="KW-0963">Cytoplasm</keyword>
<sequence>MCHPSGWPAARWAPRHPGVPPGDISEAGGAWSSCFAHLTAARSCSLPASQDRLWGEGDEDLMLAEPGGSHGPPGAQPQPGPLVQTCLLQDLEMGPLAQTQTLRDFEQVRPWSHLNDLKKENFSLKLRIYFLEERVQQKGEGSRDDVYRRVSARGGQGWVPGGCFLPNALSLWRGAGAGRVSWWGCQGGCQTWHWSCRSCCAGVFPLLP</sequence>
<dbReference type="OMA" id="WCPEPEA"/>
<evidence type="ECO:0000256" key="2">
    <source>
        <dbReference type="ARBA" id="ARBA00022490"/>
    </source>
</evidence>
<reference evidence="5" key="2">
    <citation type="submission" date="2025-09" db="UniProtKB">
        <authorList>
            <consortium name="Ensembl"/>
        </authorList>
    </citation>
    <scope>IDENTIFICATION</scope>
</reference>
<dbReference type="GO" id="GO:0035371">
    <property type="term" value="C:microtubule plus-end"/>
    <property type="evidence" value="ECO:0007669"/>
    <property type="project" value="TreeGrafter"/>
</dbReference>
<dbReference type="GO" id="GO:0097431">
    <property type="term" value="C:mitotic spindle pole"/>
    <property type="evidence" value="ECO:0007669"/>
    <property type="project" value="TreeGrafter"/>
</dbReference>
<evidence type="ECO:0000313" key="5">
    <source>
        <dbReference type="Ensembl" id="ENSACUP00000001723.1"/>
    </source>
</evidence>
<comment type="subcellular location">
    <subcellularLocation>
        <location evidence="1">Cytoplasm</location>
    </subcellularLocation>
</comment>
<dbReference type="GO" id="GO:0090266">
    <property type="term" value="P:regulation of mitotic cell cycle spindle assembly checkpoint"/>
    <property type="evidence" value="ECO:0007669"/>
    <property type="project" value="TreeGrafter"/>
</dbReference>
<dbReference type="GO" id="GO:0007059">
    <property type="term" value="P:chromosome segregation"/>
    <property type="evidence" value="ECO:0007669"/>
    <property type="project" value="TreeGrafter"/>
</dbReference>
<dbReference type="GO" id="GO:0007099">
    <property type="term" value="P:centriole replication"/>
    <property type="evidence" value="ECO:0007669"/>
    <property type="project" value="TreeGrafter"/>
</dbReference>
<organism evidence="5 6">
    <name type="scientific">Athene cunicularia</name>
    <name type="common">Burrowing owl</name>
    <name type="synonym">Speotyto cunicularia</name>
    <dbReference type="NCBI Taxonomy" id="194338"/>
    <lineage>
        <taxon>Eukaryota</taxon>
        <taxon>Metazoa</taxon>
        <taxon>Chordata</taxon>
        <taxon>Craniata</taxon>
        <taxon>Vertebrata</taxon>
        <taxon>Euteleostomi</taxon>
        <taxon>Archelosauria</taxon>
        <taxon>Archosauria</taxon>
        <taxon>Dinosauria</taxon>
        <taxon>Saurischia</taxon>
        <taxon>Theropoda</taxon>
        <taxon>Coelurosauria</taxon>
        <taxon>Aves</taxon>
        <taxon>Neognathae</taxon>
        <taxon>Neoaves</taxon>
        <taxon>Telluraves</taxon>
        <taxon>Strigiformes</taxon>
        <taxon>Strigidae</taxon>
        <taxon>Athene</taxon>
    </lineage>
</organism>
<dbReference type="PANTHER" id="PTHR46930:SF1">
    <property type="entry name" value="CDK5 REGULATORY SUBUNIT-ASSOCIATED PROTEIN 2"/>
    <property type="match status" value="1"/>
</dbReference>
<dbReference type="GO" id="GO:0046600">
    <property type="term" value="P:negative regulation of centriole replication"/>
    <property type="evidence" value="ECO:0007669"/>
    <property type="project" value="TreeGrafter"/>
</dbReference>
<dbReference type="GO" id="GO:0000132">
    <property type="term" value="P:establishment of mitotic spindle orientation"/>
    <property type="evidence" value="ECO:0007669"/>
    <property type="project" value="TreeGrafter"/>
</dbReference>
<evidence type="ECO:0000313" key="6">
    <source>
        <dbReference type="Proteomes" id="UP000472269"/>
    </source>
</evidence>
<dbReference type="GO" id="GO:0043015">
    <property type="term" value="F:gamma-tubulin binding"/>
    <property type="evidence" value="ECO:0007669"/>
    <property type="project" value="TreeGrafter"/>
</dbReference>